<feature type="region of interest" description="Disordered" evidence="1">
    <location>
        <begin position="68"/>
        <end position="297"/>
    </location>
</feature>
<evidence type="ECO:0000256" key="1">
    <source>
        <dbReference type="SAM" id="MobiDB-lite"/>
    </source>
</evidence>
<name>A0ABQ6LPY2_9RHOB</name>
<evidence type="ECO:0000313" key="2">
    <source>
        <dbReference type="EMBL" id="GMG84701.1"/>
    </source>
</evidence>
<dbReference type="EMBL" id="BSYI01000041">
    <property type="protein sequence ID" value="GMG84701.1"/>
    <property type="molecule type" value="Genomic_DNA"/>
</dbReference>
<protein>
    <submittedName>
        <fullName evidence="2">Uncharacterized protein</fullName>
    </submittedName>
</protein>
<dbReference type="Proteomes" id="UP001239909">
    <property type="component" value="Unassembled WGS sequence"/>
</dbReference>
<sequence length="297" mass="30647">MPGGPGRDQRAPFAAPQMGQRHRSRAPGAPRAVTLMRPGGVPRRARRGVGRFRNYYNIINGFLGLVRQHPPGEAGDPSGPAEQRPDVKQAAKPSAASRRYQTHKAALPVPVRSGAAPGIAKPPNRPASASAMQDSASLPPRARPASTIPARSAARMEAAGPPPCCRRKSPAPVLAPSPGRAGSGRRGAARPRPQGRRTLPQHRGADAPAGHRERRLRAVPGGLVVAGEITAGAEEFRRGGGCARPAGKGRRGGDAGAVGHLRLRERPGAPDGDENGTAAGGAPRGMGAVPAPPGRHR</sequence>
<evidence type="ECO:0000313" key="3">
    <source>
        <dbReference type="Proteomes" id="UP001239909"/>
    </source>
</evidence>
<gene>
    <name evidence="2" type="ORF">LNKW23_39170</name>
</gene>
<organism evidence="2 3">
    <name type="scientific">Paralimibaculum aggregatum</name>
    <dbReference type="NCBI Taxonomy" id="3036245"/>
    <lineage>
        <taxon>Bacteria</taxon>
        <taxon>Pseudomonadati</taxon>
        <taxon>Pseudomonadota</taxon>
        <taxon>Alphaproteobacteria</taxon>
        <taxon>Rhodobacterales</taxon>
        <taxon>Paracoccaceae</taxon>
        <taxon>Paralimibaculum</taxon>
    </lineage>
</organism>
<comment type="caution">
    <text evidence="2">The sequence shown here is derived from an EMBL/GenBank/DDBJ whole genome shotgun (WGS) entry which is preliminary data.</text>
</comment>
<reference evidence="2 3" key="1">
    <citation type="submission" date="2023-04" db="EMBL/GenBank/DDBJ databases">
        <title>Marinoamorphus aggregata gen. nov., sp. Nov., isolate from tissue of brittle star Ophioplocus japonicus.</title>
        <authorList>
            <person name="Kawano K."/>
            <person name="Sawayama S."/>
            <person name="Nakagawa S."/>
        </authorList>
    </citation>
    <scope>NUCLEOTIDE SEQUENCE [LARGE SCALE GENOMIC DNA]</scope>
    <source>
        <strain evidence="2 3">NKW23</strain>
    </source>
</reference>
<accession>A0ABQ6LPY2</accession>
<feature type="region of interest" description="Disordered" evidence="1">
    <location>
        <begin position="1"/>
        <end position="44"/>
    </location>
</feature>
<proteinExistence type="predicted"/>
<keyword evidence="3" id="KW-1185">Reference proteome</keyword>